<sequence>MISLIVLYKVPVMLFKGWKQLIQDLIGRRLMLSKAAISRSPSFPIKRDLIQADSYPAKRPLIKTASMKVQELKAVVVAGFQFDHFEDANLQTTVGGSRQGVAARSQAAVAAMSNLVDMCTAEFAKLCEKARLAVSGGSRSPRAEPEPERPTRLERPPLGFPALSQALRFESRPPPPTPCSDAALALLLDCFSP</sequence>
<proteinExistence type="predicted"/>
<organism evidence="2 3">
    <name type="scientific">Ensete ventricosum</name>
    <name type="common">Abyssinian banana</name>
    <name type="synonym">Musa ensete</name>
    <dbReference type="NCBI Taxonomy" id="4639"/>
    <lineage>
        <taxon>Eukaryota</taxon>
        <taxon>Viridiplantae</taxon>
        <taxon>Streptophyta</taxon>
        <taxon>Embryophyta</taxon>
        <taxon>Tracheophyta</taxon>
        <taxon>Spermatophyta</taxon>
        <taxon>Magnoliopsida</taxon>
        <taxon>Liliopsida</taxon>
        <taxon>Zingiberales</taxon>
        <taxon>Musaceae</taxon>
        <taxon>Ensete</taxon>
    </lineage>
</organism>
<dbReference type="AlphaFoldDB" id="A0A426YCY1"/>
<dbReference type="Proteomes" id="UP000287651">
    <property type="component" value="Unassembled WGS sequence"/>
</dbReference>
<evidence type="ECO:0000256" key="1">
    <source>
        <dbReference type="SAM" id="MobiDB-lite"/>
    </source>
</evidence>
<accession>A0A426YCY1</accession>
<gene>
    <name evidence="2" type="ORF">B296_00040338</name>
</gene>
<reference evidence="2 3" key="1">
    <citation type="journal article" date="2014" name="Agronomy (Basel)">
        <title>A Draft Genome Sequence for Ensete ventricosum, the Drought-Tolerant Tree Against Hunger.</title>
        <authorList>
            <person name="Harrison J."/>
            <person name="Moore K.A."/>
            <person name="Paszkiewicz K."/>
            <person name="Jones T."/>
            <person name="Grant M."/>
            <person name="Ambacheew D."/>
            <person name="Muzemil S."/>
            <person name="Studholme D.J."/>
        </authorList>
    </citation>
    <scope>NUCLEOTIDE SEQUENCE [LARGE SCALE GENOMIC DNA]</scope>
</reference>
<dbReference type="EMBL" id="AMZH03013261">
    <property type="protein sequence ID" value="RRT49567.1"/>
    <property type="molecule type" value="Genomic_DNA"/>
</dbReference>
<protein>
    <submittedName>
        <fullName evidence="2">Uncharacterized protein</fullName>
    </submittedName>
</protein>
<feature type="region of interest" description="Disordered" evidence="1">
    <location>
        <begin position="135"/>
        <end position="158"/>
    </location>
</feature>
<evidence type="ECO:0000313" key="2">
    <source>
        <dbReference type="EMBL" id="RRT49567.1"/>
    </source>
</evidence>
<name>A0A426YCY1_ENSVE</name>
<comment type="caution">
    <text evidence="2">The sequence shown here is derived from an EMBL/GenBank/DDBJ whole genome shotgun (WGS) entry which is preliminary data.</text>
</comment>
<feature type="compositionally biased region" description="Basic and acidic residues" evidence="1">
    <location>
        <begin position="141"/>
        <end position="155"/>
    </location>
</feature>
<evidence type="ECO:0000313" key="3">
    <source>
        <dbReference type="Proteomes" id="UP000287651"/>
    </source>
</evidence>